<evidence type="ECO:0000313" key="4">
    <source>
        <dbReference type="Proteomes" id="UP001295794"/>
    </source>
</evidence>
<dbReference type="EMBL" id="CAVNYO010000152">
    <property type="protein sequence ID" value="CAK5269763.1"/>
    <property type="molecule type" value="Genomic_DNA"/>
</dbReference>
<evidence type="ECO:0000313" key="2">
    <source>
        <dbReference type="EMBL" id="CAK5269763.1"/>
    </source>
</evidence>
<evidence type="ECO:0000313" key="3">
    <source>
        <dbReference type="EMBL" id="CAK5284271.1"/>
    </source>
</evidence>
<reference evidence="3" key="1">
    <citation type="submission" date="2023-11" db="EMBL/GenBank/DDBJ databases">
        <authorList>
            <person name="De Vega J J."/>
            <person name="De Vega J J."/>
        </authorList>
    </citation>
    <scope>NUCLEOTIDE SEQUENCE</scope>
</reference>
<name>A0AAD2HXY9_9AGAR</name>
<sequence>MTTHAHSLPSFAQAFSNTELPLGGILSGSNALPPIHPRSTPPHPRRPISPPMSSSSRHSHHMDEDKVNGRKRPRDHGSHTRDESIEDEREPPRLVRIKQEHDTNMPDADARHLCQPDPAVGSPAPSASRAPVSKKRRMTVTGAPQLNTDVRASPPEPSASTPISPVVMGFSLMRDNPNAIEQVRSMITVKQKQKALIEQRRGSLVGASTSPPTPVLTDVAKSSGPRQRRSPANGNTSRRVMNTNATPPMVRVPSPPTHSPSLAAPPVATHSLPPPPISFARRRAEQLGNVKRKPADIIISPREAHTPEEFQPAIQSAPPVPGRFSMALPRLPSVMGLGGDQGPGRRIAGYVPPTPTRLSMQRHSSANAVPSIAHIAATPTTNMSNTRSPSMAASVPIATNVPIATTLAVPRTPATLSQRHPADRDKEAFLAPFEMFYDALSDARTLKGWLGEQLARAGTLTQTLTKEREAFTVEREGMESRLADMVEAAVDKRVRVEVAGLYRRIDELESALRSAGLAIPSGSGRRMSTEGAKNKYANGLVPTESYTFPPRQNTDRPVRRNVSPGWPQPAEDDGSTSGSPAPPSFDSRRLSLSASRLDPLPGKGVNSPPLGKETKDMDAGACAEAPED</sequence>
<keyword evidence="4" id="KW-1185">Reference proteome</keyword>
<dbReference type="AlphaFoldDB" id="A0AAD2HXY9"/>
<feature type="region of interest" description="Disordered" evidence="1">
    <location>
        <begin position="20"/>
        <end position="163"/>
    </location>
</feature>
<protein>
    <submittedName>
        <fullName evidence="3">Uncharacterized protein</fullName>
    </submittedName>
</protein>
<feature type="compositionally biased region" description="Basic and acidic residues" evidence="1">
    <location>
        <begin position="90"/>
        <end position="114"/>
    </location>
</feature>
<dbReference type="Proteomes" id="UP001295794">
    <property type="component" value="Unassembled WGS sequence"/>
</dbReference>
<feature type="region of interest" description="Disordered" evidence="1">
    <location>
        <begin position="204"/>
        <end position="264"/>
    </location>
</feature>
<dbReference type="EMBL" id="CAVNYO010000478">
    <property type="protein sequence ID" value="CAK5284271.1"/>
    <property type="molecule type" value="Genomic_DNA"/>
</dbReference>
<feature type="region of interest" description="Disordered" evidence="1">
    <location>
        <begin position="536"/>
        <end position="628"/>
    </location>
</feature>
<comment type="caution">
    <text evidence="3">The sequence shown here is derived from an EMBL/GenBank/DDBJ whole genome shotgun (WGS) entry which is preliminary data.</text>
</comment>
<feature type="compositionally biased region" description="Low complexity" evidence="1">
    <location>
        <begin position="118"/>
        <end position="131"/>
    </location>
</feature>
<organism evidence="3 4">
    <name type="scientific">Mycena citricolor</name>
    <dbReference type="NCBI Taxonomy" id="2018698"/>
    <lineage>
        <taxon>Eukaryota</taxon>
        <taxon>Fungi</taxon>
        <taxon>Dikarya</taxon>
        <taxon>Basidiomycota</taxon>
        <taxon>Agaricomycotina</taxon>
        <taxon>Agaricomycetes</taxon>
        <taxon>Agaricomycetidae</taxon>
        <taxon>Agaricales</taxon>
        <taxon>Marasmiineae</taxon>
        <taxon>Mycenaceae</taxon>
        <taxon>Mycena</taxon>
    </lineage>
</organism>
<feature type="compositionally biased region" description="Pro residues" evidence="1">
    <location>
        <begin position="34"/>
        <end position="50"/>
    </location>
</feature>
<proteinExistence type="predicted"/>
<feature type="compositionally biased region" description="Polar residues" evidence="1">
    <location>
        <begin position="230"/>
        <end position="246"/>
    </location>
</feature>
<evidence type="ECO:0000256" key="1">
    <source>
        <dbReference type="SAM" id="MobiDB-lite"/>
    </source>
</evidence>
<accession>A0AAD2HXY9</accession>
<gene>
    <name evidence="2" type="ORF">MYCIT1_LOCUS13729</name>
    <name evidence="3" type="ORF">MYCIT1_LOCUS37389</name>
</gene>